<feature type="non-terminal residue" evidence="1">
    <location>
        <position position="1"/>
    </location>
</feature>
<proteinExistence type="predicted"/>
<protein>
    <submittedName>
        <fullName evidence="1">Uncharacterized protein</fullName>
    </submittedName>
</protein>
<organism evidence="1 2">
    <name type="scientific">Alicyclobacillus cycloheptanicus</name>
    <dbReference type="NCBI Taxonomy" id="1457"/>
    <lineage>
        <taxon>Bacteria</taxon>
        <taxon>Bacillati</taxon>
        <taxon>Bacillota</taxon>
        <taxon>Bacilli</taxon>
        <taxon>Bacillales</taxon>
        <taxon>Alicyclobacillaceae</taxon>
        <taxon>Alicyclobacillus</taxon>
    </lineage>
</organism>
<comment type="caution">
    <text evidence="1">The sequence shown here is derived from an EMBL/GenBank/DDBJ whole genome shotgun (WGS) entry which is preliminary data.</text>
</comment>
<sequence length="58" mass="6023">QYNAILNGDFNSSNGDLYDWGYTGSVSVVSNSSADVGNHTSADTTFGPLQNVAQIVPG</sequence>
<evidence type="ECO:0000313" key="1">
    <source>
        <dbReference type="EMBL" id="MDQ0191610.1"/>
    </source>
</evidence>
<keyword evidence="2" id="KW-1185">Reference proteome</keyword>
<accession>A0ABT9XMU7</accession>
<name>A0ABT9XMU7_9BACL</name>
<dbReference type="EMBL" id="JAUSTP010000061">
    <property type="protein sequence ID" value="MDQ0191610.1"/>
    <property type="molecule type" value="Genomic_DNA"/>
</dbReference>
<reference evidence="1 2" key="1">
    <citation type="submission" date="2023-07" db="EMBL/GenBank/DDBJ databases">
        <title>Genomic Encyclopedia of Type Strains, Phase IV (KMG-IV): sequencing the most valuable type-strain genomes for metagenomic binning, comparative biology and taxonomic classification.</title>
        <authorList>
            <person name="Goeker M."/>
        </authorList>
    </citation>
    <scope>NUCLEOTIDE SEQUENCE [LARGE SCALE GENOMIC DNA]</scope>
    <source>
        <strain evidence="1 2">DSM 4006</strain>
    </source>
</reference>
<evidence type="ECO:0000313" key="2">
    <source>
        <dbReference type="Proteomes" id="UP001232973"/>
    </source>
</evidence>
<gene>
    <name evidence="1" type="ORF">J2S03_003483</name>
</gene>
<dbReference type="Proteomes" id="UP001232973">
    <property type="component" value="Unassembled WGS sequence"/>
</dbReference>